<keyword evidence="7 9" id="KW-1133">Transmembrane helix</keyword>
<feature type="transmembrane region" description="Helical" evidence="9">
    <location>
        <begin position="86"/>
        <end position="106"/>
    </location>
</feature>
<dbReference type="InterPro" id="IPR043429">
    <property type="entry name" value="ArtM/GltK/GlnP/TcyL/YhdX-like"/>
</dbReference>
<protein>
    <submittedName>
        <fullName evidence="11">Amino acid ABC transporter permease</fullName>
    </submittedName>
</protein>
<evidence type="ECO:0000256" key="2">
    <source>
        <dbReference type="ARBA" id="ARBA00010072"/>
    </source>
</evidence>
<comment type="subcellular location">
    <subcellularLocation>
        <location evidence="1 9">Cell membrane</location>
        <topology evidence="1 9">Multi-pass membrane protein</topology>
    </subcellularLocation>
</comment>
<evidence type="ECO:0000256" key="6">
    <source>
        <dbReference type="ARBA" id="ARBA00022970"/>
    </source>
</evidence>
<evidence type="ECO:0000256" key="3">
    <source>
        <dbReference type="ARBA" id="ARBA00022448"/>
    </source>
</evidence>
<evidence type="ECO:0000256" key="5">
    <source>
        <dbReference type="ARBA" id="ARBA00022692"/>
    </source>
</evidence>
<organism evidence="11 12">
    <name type="scientific">Ruminococcus gauvreauii</name>
    <dbReference type="NCBI Taxonomy" id="438033"/>
    <lineage>
        <taxon>Bacteria</taxon>
        <taxon>Bacillati</taxon>
        <taxon>Bacillota</taxon>
        <taxon>Clostridia</taxon>
        <taxon>Eubacteriales</taxon>
        <taxon>Oscillospiraceae</taxon>
        <taxon>Ruminococcus</taxon>
    </lineage>
</organism>
<evidence type="ECO:0000313" key="12">
    <source>
        <dbReference type="Proteomes" id="UP001060164"/>
    </source>
</evidence>
<evidence type="ECO:0000256" key="1">
    <source>
        <dbReference type="ARBA" id="ARBA00004651"/>
    </source>
</evidence>
<evidence type="ECO:0000256" key="9">
    <source>
        <dbReference type="RuleBase" id="RU363032"/>
    </source>
</evidence>
<keyword evidence="5 9" id="KW-0812">Transmembrane</keyword>
<dbReference type="CDD" id="cd06261">
    <property type="entry name" value="TM_PBP2"/>
    <property type="match status" value="1"/>
</dbReference>
<dbReference type="PANTHER" id="PTHR30614:SF20">
    <property type="entry name" value="GLUTAMINE TRANSPORT SYSTEM PERMEASE PROTEIN GLNP"/>
    <property type="match status" value="1"/>
</dbReference>
<dbReference type="InterPro" id="IPR010065">
    <property type="entry name" value="AA_ABC_transptr_permease_3TM"/>
</dbReference>
<dbReference type="Gene3D" id="1.10.3720.10">
    <property type="entry name" value="MetI-like"/>
    <property type="match status" value="1"/>
</dbReference>
<dbReference type="Proteomes" id="UP001060164">
    <property type="component" value="Chromosome"/>
</dbReference>
<dbReference type="EMBL" id="CP102290">
    <property type="protein sequence ID" value="UWP61071.1"/>
    <property type="molecule type" value="Genomic_DNA"/>
</dbReference>
<evidence type="ECO:0000256" key="8">
    <source>
        <dbReference type="ARBA" id="ARBA00023136"/>
    </source>
</evidence>
<keyword evidence="3 9" id="KW-0813">Transport</keyword>
<dbReference type="NCBIfam" id="TIGR01726">
    <property type="entry name" value="HEQRo_perm_3TM"/>
    <property type="match status" value="1"/>
</dbReference>
<reference evidence="11" key="1">
    <citation type="journal article" date="2022" name="Cell">
        <title>Design, construction, and in vivo augmentation of a complex gut microbiome.</title>
        <authorList>
            <person name="Cheng A.G."/>
            <person name="Ho P.Y."/>
            <person name="Aranda-Diaz A."/>
            <person name="Jain S."/>
            <person name="Yu F.B."/>
            <person name="Meng X."/>
            <person name="Wang M."/>
            <person name="Iakiviak M."/>
            <person name="Nagashima K."/>
            <person name="Zhao A."/>
            <person name="Murugkar P."/>
            <person name="Patil A."/>
            <person name="Atabakhsh K."/>
            <person name="Weakley A."/>
            <person name="Yan J."/>
            <person name="Brumbaugh A.R."/>
            <person name="Higginbottom S."/>
            <person name="Dimas A."/>
            <person name="Shiver A.L."/>
            <person name="Deutschbauer A."/>
            <person name="Neff N."/>
            <person name="Sonnenburg J.L."/>
            <person name="Huang K.C."/>
            <person name="Fischbach M.A."/>
        </authorList>
    </citation>
    <scope>NUCLEOTIDE SEQUENCE</scope>
    <source>
        <strain evidence="11">DSM 19829</strain>
    </source>
</reference>
<evidence type="ECO:0000256" key="7">
    <source>
        <dbReference type="ARBA" id="ARBA00022989"/>
    </source>
</evidence>
<dbReference type="Pfam" id="PF00528">
    <property type="entry name" value="BPD_transp_1"/>
    <property type="match status" value="1"/>
</dbReference>
<comment type="similarity">
    <text evidence="2">Belongs to the binding-protein-dependent transport system permease family. HisMQ subfamily.</text>
</comment>
<dbReference type="InterPro" id="IPR035906">
    <property type="entry name" value="MetI-like_sf"/>
</dbReference>
<evidence type="ECO:0000313" key="11">
    <source>
        <dbReference type="EMBL" id="UWP61071.1"/>
    </source>
</evidence>
<name>A0ABY5VM78_9FIRM</name>
<keyword evidence="6" id="KW-0029">Amino-acid transport</keyword>
<feature type="transmembrane region" description="Helical" evidence="9">
    <location>
        <begin position="193"/>
        <end position="213"/>
    </location>
</feature>
<accession>A0ABY5VM78</accession>
<feature type="domain" description="ABC transmembrane type-1" evidence="10">
    <location>
        <begin position="24"/>
        <end position="212"/>
    </location>
</feature>
<dbReference type="RefSeq" id="WP_028529597.1">
    <property type="nucleotide sequence ID" value="NZ_CABLBR010000028.1"/>
</dbReference>
<sequence>MRGIFAAEKWQMLVDHLGKFAEGFGMTLFIVLFGLLLSLTLGILFGILSVSRLKILRALARVYVEFFQNTPLLVQIFFLYNALPYLGTVMPVTLIGILGLGFYHGAYMAEVVRTGITAVPAGQSEAAISQGFGHLEMMLFIILPQALKVMLPPLANVSSNLIKNTSILAVIAGGDLMYQADSFAASTLCYGPAYVTAGILYFIICFPLTRLSIRMEQRFKEVR</sequence>
<dbReference type="InterPro" id="IPR000515">
    <property type="entry name" value="MetI-like"/>
</dbReference>
<keyword evidence="8 9" id="KW-0472">Membrane</keyword>
<proteinExistence type="inferred from homology"/>
<feature type="transmembrane region" description="Helical" evidence="9">
    <location>
        <begin position="24"/>
        <end position="50"/>
    </location>
</feature>
<dbReference type="PROSITE" id="PS50928">
    <property type="entry name" value="ABC_TM1"/>
    <property type="match status" value="1"/>
</dbReference>
<evidence type="ECO:0000259" key="10">
    <source>
        <dbReference type="PROSITE" id="PS50928"/>
    </source>
</evidence>
<keyword evidence="4" id="KW-1003">Cell membrane</keyword>
<gene>
    <name evidence="11" type="ORF">NQ502_08590</name>
</gene>
<evidence type="ECO:0000256" key="4">
    <source>
        <dbReference type="ARBA" id="ARBA00022475"/>
    </source>
</evidence>
<keyword evidence="12" id="KW-1185">Reference proteome</keyword>
<dbReference type="SUPFAM" id="SSF161098">
    <property type="entry name" value="MetI-like"/>
    <property type="match status" value="1"/>
</dbReference>
<dbReference type="PANTHER" id="PTHR30614">
    <property type="entry name" value="MEMBRANE COMPONENT OF AMINO ACID ABC TRANSPORTER"/>
    <property type="match status" value="1"/>
</dbReference>